<dbReference type="GO" id="GO:0005524">
    <property type="term" value="F:ATP binding"/>
    <property type="evidence" value="ECO:0007669"/>
    <property type="project" value="UniProtKB-KW"/>
</dbReference>
<dbReference type="PANTHER" id="PTHR30258">
    <property type="entry name" value="TYPE II SECRETION SYSTEM PROTEIN GSPE-RELATED"/>
    <property type="match status" value="1"/>
</dbReference>
<accession>A0A1F7RPL5</accession>
<dbReference type="GO" id="GO:0016887">
    <property type="term" value="F:ATP hydrolysis activity"/>
    <property type="evidence" value="ECO:0007669"/>
    <property type="project" value="TreeGrafter"/>
</dbReference>
<gene>
    <name evidence="5" type="ORF">A2042_05010</name>
</gene>
<comment type="caution">
    <text evidence="5">The sequence shown here is derived from an EMBL/GenBank/DDBJ whole genome shotgun (WGS) entry which is preliminary data.</text>
</comment>
<evidence type="ECO:0000256" key="1">
    <source>
        <dbReference type="ARBA" id="ARBA00006611"/>
    </source>
</evidence>
<dbReference type="FunFam" id="3.30.450.90:FF:000001">
    <property type="entry name" value="Type II secretion system ATPase GspE"/>
    <property type="match status" value="1"/>
</dbReference>
<protein>
    <recommendedName>
        <fullName evidence="4">Bacterial type II secretion system protein E domain-containing protein</fullName>
    </recommendedName>
</protein>
<name>A0A1F7RPL5_9BACT</name>
<feature type="domain" description="Bacterial type II secretion system protein E" evidence="4">
    <location>
        <begin position="379"/>
        <end position="393"/>
    </location>
</feature>
<dbReference type="InterPro" id="IPR027417">
    <property type="entry name" value="P-loop_NTPase"/>
</dbReference>
<comment type="similarity">
    <text evidence="1">Belongs to the GSP E family.</text>
</comment>
<dbReference type="Gene3D" id="3.30.300.160">
    <property type="entry name" value="Type II secretion system, protein E, N-terminal domain"/>
    <property type="match status" value="1"/>
</dbReference>
<evidence type="ECO:0000259" key="4">
    <source>
        <dbReference type="PROSITE" id="PS00662"/>
    </source>
</evidence>
<dbReference type="PROSITE" id="PS00662">
    <property type="entry name" value="T2SP_E"/>
    <property type="match status" value="1"/>
</dbReference>
<dbReference type="AlphaFoldDB" id="A0A1F7RPL5"/>
<evidence type="ECO:0000256" key="2">
    <source>
        <dbReference type="ARBA" id="ARBA00022741"/>
    </source>
</evidence>
<dbReference type="SUPFAM" id="SSF160246">
    <property type="entry name" value="EspE N-terminal domain-like"/>
    <property type="match status" value="1"/>
</dbReference>
<sequence>MMLGELLVSSEVITPDQLNTALQNQKESGKRLGQILVDMKIVTPDVIAETLSHQLGIPHLWLRPGLIDPQVVNIIPKEKAKLYQVIPMFKVYQNLALAMSDPYAMNVIEDLEKVTGCSIQPVLCRSSDIKEFIDQYYDEKMGIDTLLDSFEESSSVQVVEDSSDGDRDEIKQLAEGSPIINLVNLIMTKAIRDGASDIHIEPDLNKIRVRYRIDGIMHETMTSKKEVLPAIISRIKVMAKLDIAERRMPQEGRIHIRGEGRDVDLRVSSMPTISGEKIVMRILDRKNTIFDLSKLGFTGRTLEVFRDMLHRTHGLVLVTGPTGSGKTTTLYSAINQIITLEKNFITIEDPVEYQLEIINQIQVNERIGLTFAKVLRSILRLDPDIIMVGEIRDKETAEVAIQAALTGHLVLSTLHTNDSCGAVTRLLDMGIEPYLVASSVIGSLAQRLLRMVCPNCKMSYIPPQSLLERAGWQGSRNTVLVKGKGCEKCFDSGFRGRIGIYEMFEINEEIRQAITRNPSTDELSKLREKSGFKSLREEGLRLVRENLTTIEEVTRAIYAEDSQKTIRKIA</sequence>
<dbReference type="Proteomes" id="UP000178526">
    <property type="component" value="Unassembled WGS sequence"/>
</dbReference>
<dbReference type="Gene3D" id="3.40.50.300">
    <property type="entry name" value="P-loop containing nucleotide triphosphate hydrolases"/>
    <property type="match status" value="1"/>
</dbReference>
<dbReference type="GO" id="GO:0005886">
    <property type="term" value="C:plasma membrane"/>
    <property type="evidence" value="ECO:0007669"/>
    <property type="project" value="TreeGrafter"/>
</dbReference>
<dbReference type="InterPro" id="IPR007831">
    <property type="entry name" value="T2SS_GspE_N"/>
</dbReference>
<dbReference type="Pfam" id="PF00437">
    <property type="entry name" value="T2SSE"/>
    <property type="match status" value="1"/>
</dbReference>
<dbReference type="PANTHER" id="PTHR30258:SF3">
    <property type="entry name" value="SLL1921 PROTEIN"/>
    <property type="match status" value="1"/>
</dbReference>
<reference evidence="5 6" key="1">
    <citation type="journal article" date="2016" name="Nat. Commun.">
        <title>Thousands of microbial genomes shed light on interconnected biogeochemical processes in an aquifer system.</title>
        <authorList>
            <person name="Anantharaman K."/>
            <person name="Brown C.T."/>
            <person name="Hug L.A."/>
            <person name="Sharon I."/>
            <person name="Castelle C.J."/>
            <person name="Probst A.J."/>
            <person name="Thomas B.C."/>
            <person name="Singh A."/>
            <person name="Wilkins M.J."/>
            <person name="Karaoz U."/>
            <person name="Brodie E.L."/>
            <person name="Williams K.H."/>
            <person name="Hubbard S.S."/>
            <person name="Banfield J.F."/>
        </authorList>
    </citation>
    <scope>NUCLEOTIDE SEQUENCE [LARGE SCALE GENOMIC DNA]</scope>
</reference>
<dbReference type="FunFam" id="3.40.50.300:FF:000398">
    <property type="entry name" value="Type IV pilus assembly ATPase PilB"/>
    <property type="match status" value="1"/>
</dbReference>
<dbReference type="Gene3D" id="3.30.450.90">
    <property type="match status" value="1"/>
</dbReference>
<proteinExistence type="inferred from homology"/>
<dbReference type="InterPro" id="IPR001482">
    <property type="entry name" value="T2SS/T4SS_dom"/>
</dbReference>
<keyword evidence="3" id="KW-0067">ATP-binding</keyword>
<organism evidence="5 6">
    <name type="scientific">Candidatus Schekmanbacteria bacterium GWA2_38_11</name>
    <dbReference type="NCBI Taxonomy" id="1817876"/>
    <lineage>
        <taxon>Bacteria</taxon>
        <taxon>Candidatus Schekmaniibacteriota</taxon>
    </lineage>
</organism>
<evidence type="ECO:0000313" key="5">
    <source>
        <dbReference type="EMBL" id="OGL43260.1"/>
    </source>
</evidence>
<dbReference type="CDD" id="cd01129">
    <property type="entry name" value="PulE-GspE-like"/>
    <property type="match status" value="1"/>
</dbReference>
<dbReference type="SUPFAM" id="SSF52540">
    <property type="entry name" value="P-loop containing nucleoside triphosphate hydrolases"/>
    <property type="match status" value="1"/>
</dbReference>
<evidence type="ECO:0000256" key="3">
    <source>
        <dbReference type="ARBA" id="ARBA00022840"/>
    </source>
</evidence>
<evidence type="ECO:0000313" key="6">
    <source>
        <dbReference type="Proteomes" id="UP000178526"/>
    </source>
</evidence>
<keyword evidence="2" id="KW-0547">Nucleotide-binding</keyword>
<dbReference type="InterPro" id="IPR037257">
    <property type="entry name" value="T2SS_E_N_sf"/>
</dbReference>
<dbReference type="EMBL" id="MGDB01000008">
    <property type="protein sequence ID" value="OGL43260.1"/>
    <property type="molecule type" value="Genomic_DNA"/>
</dbReference>
<dbReference type="Pfam" id="PF05157">
    <property type="entry name" value="MshEN"/>
    <property type="match status" value="1"/>
</dbReference>